<evidence type="ECO:0000313" key="1">
    <source>
        <dbReference type="EMBL" id="CAJ0598108.1"/>
    </source>
</evidence>
<organism evidence="1 2">
    <name type="scientific">Cylicocyclus nassatus</name>
    <name type="common">Nematode worm</name>
    <dbReference type="NCBI Taxonomy" id="53992"/>
    <lineage>
        <taxon>Eukaryota</taxon>
        <taxon>Metazoa</taxon>
        <taxon>Ecdysozoa</taxon>
        <taxon>Nematoda</taxon>
        <taxon>Chromadorea</taxon>
        <taxon>Rhabditida</taxon>
        <taxon>Rhabditina</taxon>
        <taxon>Rhabditomorpha</taxon>
        <taxon>Strongyloidea</taxon>
        <taxon>Strongylidae</taxon>
        <taxon>Cylicocyclus</taxon>
    </lineage>
</organism>
<gene>
    <name evidence="1" type="ORF">CYNAS_LOCUS10091</name>
</gene>
<dbReference type="Proteomes" id="UP001176961">
    <property type="component" value="Unassembled WGS sequence"/>
</dbReference>
<dbReference type="EMBL" id="CATQJL010000223">
    <property type="protein sequence ID" value="CAJ0598108.1"/>
    <property type="molecule type" value="Genomic_DNA"/>
</dbReference>
<dbReference type="AlphaFoldDB" id="A0AA36GTQ8"/>
<protein>
    <submittedName>
        <fullName evidence="1">Uncharacterized protein</fullName>
    </submittedName>
</protein>
<proteinExistence type="predicted"/>
<dbReference type="InterPro" id="IPR032072">
    <property type="entry name" value="DUF4807"/>
</dbReference>
<sequence length="217" mass="25359">MNSYGGRLYIDIPTCSSSECRKKLLKWKCTPEVARSIFKLAKGSKETFERRIRRHYSLSDGEDFALRLYLSQTPMENIDYKWESRMLYLFMKYLELERLMWNLSTLGGACSAMADYDMTFAKRADMISQKQMRIAAELEDRTLLARCHLYIALSTAQQADFSSAKRIVRIIYVWSVHTQNEFIEACCRGVRAKIKSIQLFGTKALRNDSRRIIEIEN</sequence>
<dbReference type="PANTHER" id="PTHR36693:SF1">
    <property type="entry name" value="GH02722P"/>
    <property type="match status" value="1"/>
</dbReference>
<dbReference type="Pfam" id="PF16065">
    <property type="entry name" value="DUF4807"/>
    <property type="match status" value="1"/>
</dbReference>
<dbReference type="PANTHER" id="PTHR36693">
    <property type="entry name" value="GH02722P"/>
    <property type="match status" value="1"/>
</dbReference>
<reference evidence="1" key="1">
    <citation type="submission" date="2023-07" db="EMBL/GenBank/DDBJ databases">
        <authorList>
            <consortium name="CYATHOMIX"/>
        </authorList>
    </citation>
    <scope>NUCLEOTIDE SEQUENCE</scope>
    <source>
        <strain evidence="1">N/A</strain>
    </source>
</reference>
<keyword evidence="2" id="KW-1185">Reference proteome</keyword>
<evidence type="ECO:0000313" key="2">
    <source>
        <dbReference type="Proteomes" id="UP001176961"/>
    </source>
</evidence>
<comment type="caution">
    <text evidence="1">The sequence shown here is derived from an EMBL/GenBank/DDBJ whole genome shotgun (WGS) entry which is preliminary data.</text>
</comment>
<accession>A0AA36GTQ8</accession>
<name>A0AA36GTQ8_CYLNA</name>